<dbReference type="InterPro" id="IPR009057">
    <property type="entry name" value="Homeodomain-like_sf"/>
</dbReference>
<feature type="domain" description="HTH araC/xylS-type" evidence="4">
    <location>
        <begin position="186"/>
        <end position="284"/>
    </location>
</feature>
<name>A0ABS2STA8_9BACI</name>
<dbReference type="EMBL" id="JAFBCV010000005">
    <property type="protein sequence ID" value="MBM7838731.1"/>
    <property type="molecule type" value="Genomic_DNA"/>
</dbReference>
<accession>A0ABS2STA8</accession>
<dbReference type="SMART" id="SM00342">
    <property type="entry name" value="HTH_ARAC"/>
    <property type="match status" value="1"/>
</dbReference>
<dbReference type="PROSITE" id="PS01124">
    <property type="entry name" value="HTH_ARAC_FAMILY_2"/>
    <property type="match status" value="1"/>
</dbReference>
<evidence type="ECO:0000313" key="5">
    <source>
        <dbReference type="EMBL" id="MBM7838731.1"/>
    </source>
</evidence>
<evidence type="ECO:0000313" key="6">
    <source>
        <dbReference type="Proteomes" id="UP001179280"/>
    </source>
</evidence>
<evidence type="ECO:0000256" key="1">
    <source>
        <dbReference type="ARBA" id="ARBA00023015"/>
    </source>
</evidence>
<dbReference type="RefSeq" id="WP_204465975.1">
    <property type="nucleotide sequence ID" value="NZ_JAFBCV010000005.1"/>
</dbReference>
<gene>
    <name evidence="5" type="ORF">JOC54_001990</name>
</gene>
<keyword evidence="3" id="KW-0804">Transcription</keyword>
<dbReference type="InterPro" id="IPR018062">
    <property type="entry name" value="HTH_AraC-typ_CS"/>
</dbReference>
<keyword evidence="1" id="KW-0805">Transcription regulation</keyword>
<dbReference type="InterPro" id="IPR003313">
    <property type="entry name" value="AraC-bd"/>
</dbReference>
<dbReference type="SUPFAM" id="SSF46689">
    <property type="entry name" value="Homeodomain-like"/>
    <property type="match status" value="2"/>
</dbReference>
<dbReference type="PROSITE" id="PS00041">
    <property type="entry name" value="HTH_ARAC_FAMILY_1"/>
    <property type="match status" value="1"/>
</dbReference>
<dbReference type="Gene3D" id="1.10.10.60">
    <property type="entry name" value="Homeodomain-like"/>
    <property type="match status" value="2"/>
</dbReference>
<dbReference type="SUPFAM" id="SSF51215">
    <property type="entry name" value="Regulatory protein AraC"/>
    <property type="match status" value="1"/>
</dbReference>
<dbReference type="PANTHER" id="PTHR43280:SF28">
    <property type="entry name" value="HTH-TYPE TRANSCRIPTIONAL ACTIVATOR RHAS"/>
    <property type="match status" value="1"/>
</dbReference>
<dbReference type="Pfam" id="PF12833">
    <property type="entry name" value="HTH_18"/>
    <property type="match status" value="1"/>
</dbReference>
<comment type="caution">
    <text evidence="5">The sequence shown here is derived from an EMBL/GenBank/DDBJ whole genome shotgun (WGS) entry which is preliminary data.</text>
</comment>
<dbReference type="InterPro" id="IPR018060">
    <property type="entry name" value="HTH_AraC"/>
</dbReference>
<dbReference type="PANTHER" id="PTHR43280">
    <property type="entry name" value="ARAC-FAMILY TRANSCRIPTIONAL REGULATOR"/>
    <property type="match status" value="1"/>
</dbReference>
<keyword evidence="2" id="KW-0238">DNA-binding</keyword>
<reference evidence="5" key="1">
    <citation type="submission" date="2021-01" db="EMBL/GenBank/DDBJ databases">
        <title>Genomic Encyclopedia of Type Strains, Phase IV (KMG-IV): sequencing the most valuable type-strain genomes for metagenomic binning, comparative biology and taxonomic classification.</title>
        <authorList>
            <person name="Goeker M."/>
        </authorList>
    </citation>
    <scope>NUCLEOTIDE SEQUENCE</scope>
    <source>
        <strain evidence="5">DSM 21943</strain>
    </source>
</reference>
<dbReference type="Pfam" id="PF02311">
    <property type="entry name" value="AraC_binding"/>
    <property type="match status" value="1"/>
</dbReference>
<dbReference type="Proteomes" id="UP001179280">
    <property type="component" value="Unassembled WGS sequence"/>
</dbReference>
<proteinExistence type="predicted"/>
<dbReference type="InterPro" id="IPR037923">
    <property type="entry name" value="HTH-like"/>
</dbReference>
<sequence length="298" mass="34764">MDEKPAFTRGAHSFTFQFLPETGLLSMWNIGWEVQMNPHYYWDGRTRYVDHNTLIFQYTLAGKGMLEISEKTYELTQNQAFLVSVPGSHRYYYPKHATEPWEFIYIALQGPTVEDICHRLTRYSGPVFSLPIDSSLIRSLFSIYAETQADRLRDPYLAAAQGYQFLLECFRVLSEEIPKGDSYYYQQAITYIEANYHLPLSLDEIAGEIGISRYSLIRLFKSQLNRSPMNFVSELRIRKACSMLIHTNRPIKRISQEVGFQDDNYFHKVFKRYTGLSAGHFRKSGDLSQLFSSKTQKR</sequence>
<evidence type="ECO:0000256" key="2">
    <source>
        <dbReference type="ARBA" id="ARBA00023125"/>
    </source>
</evidence>
<keyword evidence="6" id="KW-1185">Reference proteome</keyword>
<protein>
    <submittedName>
        <fullName evidence="5">AraC-like DNA-binding protein</fullName>
    </submittedName>
</protein>
<evidence type="ECO:0000259" key="4">
    <source>
        <dbReference type="PROSITE" id="PS01124"/>
    </source>
</evidence>
<evidence type="ECO:0000256" key="3">
    <source>
        <dbReference type="ARBA" id="ARBA00023163"/>
    </source>
</evidence>
<organism evidence="5 6">
    <name type="scientific">Shouchella xiaoxiensis</name>
    <dbReference type="NCBI Taxonomy" id="766895"/>
    <lineage>
        <taxon>Bacteria</taxon>
        <taxon>Bacillati</taxon>
        <taxon>Bacillota</taxon>
        <taxon>Bacilli</taxon>
        <taxon>Bacillales</taxon>
        <taxon>Bacillaceae</taxon>
        <taxon>Shouchella</taxon>
    </lineage>
</organism>